<dbReference type="InterPro" id="IPR002504">
    <property type="entry name" value="NADK"/>
</dbReference>
<comment type="similarity">
    <text evidence="1">Belongs to the NAD kinase family.</text>
</comment>
<dbReference type="EMBL" id="JH815790">
    <property type="protein sequence ID" value="EKC38413.1"/>
    <property type="molecule type" value="Genomic_DNA"/>
</dbReference>
<evidence type="ECO:0000313" key="8">
    <source>
        <dbReference type="EnsemblMetazoa" id="G2440.3:cds"/>
    </source>
</evidence>
<sequence>MACQILTQLHGLHSIFASKVTHLQVLNNCNFAYSIIRTYGSEQFKPKKAVILKKMTRYEFEKTVHKGSTEEELKHYLEGKRSDYNGLRSRHENHCRSIDSITKSLVNHGIETKVVSRHQFTPELIRWADVLFTAGGDGTYLLAASKVTDKNKPLIGINTDPSRSEGCLCLPKEKYSGARFEHALKRLLEGKFRWKRRQRIRITMSGIHENDEPIELHDQQLQFYEHRFSEHVMESETYRQNVNVTENASSPRILPVLALNEVFIGESLSSRVSYYEIKVDDHPSEKHKSSGIAICTGTGSTSWFYHINNLPQQAIKTVLGYASDLMPGKHVNLLDPNLIYKVTQKYNDSLKFDPSEPKMAFTTRDPVRNGVFQVGHPNGFAKKIEICSRMWDACLVVDGGSSFKFNDGAVATLEIKEEDALKTVVFD</sequence>
<dbReference type="FunCoup" id="K1QXJ1">
    <property type="interactions" value="1438"/>
</dbReference>
<dbReference type="OrthoDB" id="185618at2759"/>
<gene>
    <name evidence="7" type="ORF">CGI_10011101</name>
</gene>
<dbReference type="InterPro" id="IPR017438">
    <property type="entry name" value="ATP-NAD_kinase_N"/>
</dbReference>
<keyword evidence="6" id="KW-0520">NAD</keyword>
<dbReference type="EC" id="2.7.1.23" evidence="2"/>
<dbReference type="GO" id="GO:0006741">
    <property type="term" value="P:NADP+ biosynthetic process"/>
    <property type="evidence" value="ECO:0007669"/>
    <property type="project" value="InterPro"/>
</dbReference>
<dbReference type="PANTHER" id="PTHR13158">
    <property type="match status" value="1"/>
</dbReference>
<dbReference type="OMA" id="WHFNINK"/>
<evidence type="ECO:0000256" key="6">
    <source>
        <dbReference type="ARBA" id="ARBA00023027"/>
    </source>
</evidence>
<keyword evidence="4" id="KW-0418">Kinase</keyword>
<name>K1QXJ1_MAGGI</name>
<dbReference type="Proteomes" id="UP000005408">
    <property type="component" value="Unassembled WGS sequence"/>
</dbReference>
<proteinExistence type="inferred from homology"/>
<keyword evidence="9" id="KW-1185">Reference proteome</keyword>
<accession>K1QXJ1</accession>
<dbReference type="EnsemblMetazoa" id="G2440.6">
    <property type="protein sequence ID" value="G2440.6:cds"/>
    <property type="gene ID" value="G2440"/>
</dbReference>
<evidence type="ECO:0000256" key="1">
    <source>
        <dbReference type="ARBA" id="ARBA00010995"/>
    </source>
</evidence>
<dbReference type="AlphaFoldDB" id="K1QXJ1"/>
<evidence type="ECO:0000256" key="5">
    <source>
        <dbReference type="ARBA" id="ARBA00022857"/>
    </source>
</evidence>
<dbReference type="GO" id="GO:0005739">
    <property type="term" value="C:mitochondrion"/>
    <property type="evidence" value="ECO:0007669"/>
    <property type="project" value="TreeGrafter"/>
</dbReference>
<dbReference type="PANTHER" id="PTHR13158:SF5">
    <property type="entry name" value="NAD KINASE 2, MITOCHONDRIAL"/>
    <property type="match status" value="1"/>
</dbReference>
<reference evidence="7" key="1">
    <citation type="journal article" date="2012" name="Nature">
        <title>The oyster genome reveals stress adaptation and complexity of shell formation.</title>
        <authorList>
            <person name="Zhang G."/>
            <person name="Fang X."/>
            <person name="Guo X."/>
            <person name="Li L."/>
            <person name="Luo R."/>
            <person name="Xu F."/>
            <person name="Yang P."/>
            <person name="Zhang L."/>
            <person name="Wang X."/>
            <person name="Qi H."/>
            <person name="Xiong Z."/>
            <person name="Que H."/>
            <person name="Xie Y."/>
            <person name="Holland P.W."/>
            <person name="Paps J."/>
            <person name="Zhu Y."/>
            <person name="Wu F."/>
            <person name="Chen Y."/>
            <person name="Wang J."/>
            <person name="Peng C."/>
            <person name="Meng J."/>
            <person name="Yang L."/>
            <person name="Liu J."/>
            <person name="Wen B."/>
            <person name="Zhang N."/>
            <person name="Huang Z."/>
            <person name="Zhu Q."/>
            <person name="Feng Y."/>
            <person name="Mount A."/>
            <person name="Hedgecock D."/>
            <person name="Xu Z."/>
            <person name="Liu Y."/>
            <person name="Domazet-Loso T."/>
            <person name="Du Y."/>
            <person name="Sun X."/>
            <person name="Zhang S."/>
            <person name="Liu B."/>
            <person name="Cheng P."/>
            <person name="Jiang X."/>
            <person name="Li J."/>
            <person name="Fan D."/>
            <person name="Wang W."/>
            <person name="Fu W."/>
            <person name="Wang T."/>
            <person name="Wang B."/>
            <person name="Zhang J."/>
            <person name="Peng Z."/>
            <person name="Li Y."/>
            <person name="Li N."/>
            <person name="Wang J."/>
            <person name="Chen M."/>
            <person name="He Y."/>
            <person name="Tan F."/>
            <person name="Song X."/>
            <person name="Zheng Q."/>
            <person name="Huang R."/>
            <person name="Yang H."/>
            <person name="Du X."/>
            <person name="Chen L."/>
            <person name="Yang M."/>
            <person name="Gaffney P.M."/>
            <person name="Wang S."/>
            <person name="Luo L."/>
            <person name="She Z."/>
            <person name="Ming Y."/>
            <person name="Huang W."/>
            <person name="Zhang S."/>
            <person name="Huang B."/>
            <person name="Zhang Y."/>
            <person name="Qu T."/>
            <person name="Ni P."/>
            <person name="Miao G."/>
            <person name="Wang J."/>
            <person name="Wang Q."/>
            <person name="Steinberg C.E."/>
            <person name="Wang H."/>
            <person name="Li N."/>
            <person name="Qian L."/>
            <person name="Zhang G."/>
            <person name="Li Y."/>
            <person name="Yang H."/>
            <person name="Liu X."/>
            <person name="Wang J."/>
            <person name="Yin Y."/>
            <person name="Wang J."/>
        </authorList>
    </citation>
    <scope>NUCLEOTIDE SEQUENCE [LARGE SCALE GENOMIC DNA]</scope>
    <source>
        <strain evidence="7">05x7-T-G4-1.051#20</strain>
    </source>
</reference>
<dbReference type="Gene3D" id="2.60.200.30">
    <property type="entry name" value="Probable inorganic polyphosphate/atp-NAD kinase, domain 2"/>
    <property type="match status" value="1"/>
</dbReference>
<dbReference type="GO" id="GO:0019674">
    <property type="term" value="P:NAD+ metabolic process"/>
    <property type="evidence" value="ECO:0007669"/>
    <property type="project" value="InterPro"/>
</dbReference>
<reference evidence="8" key="2">
    <citation type="submission" date="2022-08" db="UniProtKB">
        <authorList>
            <consortium name="EnsemblMetazoa"/>
        </authorList>
    </citation>
    <scope>IDENTIFICATION</scope>
    <source>
        <strain evidence="8">05x7-T-G4-1.051#20</strain>
    </source>
</reference>
<dbReference type="HOGENOM" id="CLU_039559_0_0_1"/>
<evidence type="ECO:0000256" key="2">
    <source>
        <dbReference type="ARBA" id="ARBA00012120"/>
    </source>
</evidence>
<dbReference type="EnsemblMetazoa" id="G2440.3">
    <property type="protein sequence ID" value="G2440.3:cds"/>
    <property type="gene ID" value="G2440"/>
</dbReference>
<dbReference type="Pfam" id="PF01513">
    <property type="entry name" value="NAD_kinase"/>
    <property type="match status" value="1"/>
</dbReference>
<dbReference type="InterPro" id="IPR016064">
    <property type="entry name" value="NAD/diacylglycerol_kinase_sf"/>
</dbReference>
<evidence type="ECO:0000313" key="9">
    <source>
        <dbReference type="Proteomes" id="UP000005408"/>
    </source>
</evidence>
<dbReference type="SUPFAM" id="SSF111331">
    <property type="entry name" value="NAD kinase/diacylglycerol kinase-like"/>
    <property type="match status" value="1"/>
</dbReference>
<dbReference type="GO" id="GO:0003951">
    <property type="term" value="F:NAD+ kinase activity"/>
    <property type="evidence" value="ECO:0007669"/>
    <property type="project" value="UniProtKB-EC"/>
</dbReference>
<keyword evidence="5" id="KW-0521">NADP</keyword>
<dbReference type="EnsemblMetazoa" id="G2440.5">
    <property type="protein sequence ID" value="G2440.5:cds"/>
    <property type="gene ID" value="G2440"/>
</dbReference>
<dbReference type="KEGG" id="crg:105329639"/>
<evidence type="ECO:0000256" key="3">
    <source>
        <dbReference type="ARBA" id="ARBA00022679"/>
    </source>
</evidence>
<organism evidence="7">
    <name type="scientific">Magallana gigas</name>
    <name type="common">Pacific oyster</name>
    <name type="synonym">Crassostrea gigas</name>
    <dbReference type="NCBI Taxonomy" id="29159"/>
    <lineage>
        <taxon>Eukaryota</taxon>
        <taxon>Metazoa</taxon>
        <taxon>Spiralia</taxon>
        <taxon>Lophotrochozoa</taxon>
        <taxon>Mollusca</taxon>
        <taxon>Bivalvia</taxon>
        <taxon>Autobranchia</taxon>
        <taxon>Pteriomorphia</taxon>
        <taxon>Ostreida</taxon>
        <taxon>Ostreoidea</taxon>
        <taxon>Ostreidae</taxon>
        <taxon>Magallana</taxon>
    </lineage>
</organism>
<dbReference type="InterPro" id="IPR017437">
    <property type="entry name" value="ATP-NAD_kinase_PpnK-typ_C"/>
</dbReference>
<dbReference type="Gene3D" id="3.40.50.10330">
    <property type="entry name" value="Probable inorganic polyphosphate/atp-NAD kinase, domain 1"/>
    <property type="match status" value="1"/>
</dbReference>
<keyword evidence="3" id="KW-0808">Transferase</keyword>
<protein>
    <recommendedName>
        <fullName evidence="2">NAD(+) kinase</fullName>
        <ecNumber evidence="2">2.7.1.23</ecNumber>
    </recommendedName>
</protein>
<evidence type="ECO:0000313" key="7">
    <source>
        <dbReference type="EMBL" id="EKC38413.1"/>
    </source>
</evidence>
<evidence type="ECO:0000256" key="4">
    <source>
        <dbReference type="ARBA" id="ARBA00022777"/>
    </source>
</evidence>